<name>A0A239L9K0_9BACT</name>
<dbReference type="OrthoDB" id="115858at2"/>
<proteinExistence type="predicted"/>
<evidence type="ECO:0000256" key="2">
    <source>
        <dbReference type="SAM" id="Phobius"/>
    </source>
</evidence>
<keyword evidence="2" id="KW-0812">Transmembrane</keyword>
<protein>
    <submittedName>
        <fullName evidence="3">Uncharacterized protein</fullName>
    </submittedName>
</protein>
<gene>
    <name evidence="3" type="ORF">SAMN05421770_106201</name>
</gene>
<evidence type="ECO:0000256" key="1">
    <source>
        <dbReference type="SAM" id="MobiDB-lite"/>
    </source>
</evidence>
<keyword evidence="2" id="KW-1133">Transmembrane helix</keyword>
<feature type="transmembrane region" description="Helical" evidence="2">
    <location>
        <begin position="345"/>
        <end position="363"/>
    </location>
</feature>
<feature type="region of interest" description="Disordered" evidence="1">
    <location>
        <begin position="398"/>
        <end position="424"/>
    </location>
</feature>
<dbReference type="AlphaFoldDB" id="A0A239L9K0"/>
<dbReference type="EMBL" id="FZOU01000006">
    <property type="protein sequence ID" value="SNT26960.1"/>
    <property type="molecule type" value="Genomic_DNA"/>
</dbReference>
<feature type="transmembrane region" description="Helical" evidence="2">
    <location>
        <begin position="294"/>
        <end position="316"/>
    </location>
</feature>
<accession>A0A239L9K0</accession>
<organism evidence="3 4">
    <name type="scientific">Granulicella rosea</name>
    <dbReference type="NCBI Taxonomy" id="474952"/>
    <lineage>
        <taxon>Bacteria</taxon>
        <taxon>Pseudomonadati</taxon>
        <taxon>Acidobacteriota</taxon>
        <taxon>Terriglobia</taxon>
        <taxon>Terriglobales</taxon>
        <taxon>Acidobacteriaceae</taxon>
        <taxon>Granulicella</taxon>
    </lineage>
</organism>
<feature type="transmembrane region" description="Helical" evidence="2">
    <location>
        <begin position="272"/>
        <end position="288"/>
    </location>
</feature>
<feature type="transmembrane region" description="Helical" evidence="2">
    <location>
        <begin position="110"/>
        <end position="142"/>
    </location>
</feature>
<evidence type="ECO:0000313" key="4">
    <source>
        <dbReference type="Proteomes" id="UP000198356"/>
    </source>
</evidence>
<dbReference type="Proteomes" id="UP000198356">
    <property type="component" value="Unassembled WGS sequence"/>
</dbReference>
<sequence>MSSFDSTRPEPNNPEERVAFCQHCGKPLTAETIRRVGPAVYCEPCLEARLGGTPGSNPAGAPGYTPVDPGPASGWTAPVSTGVPNPGLAALLGFIPGVGAMYNEQYAKGLVHLLVFATLVMLSNANGIFGLFVAGWVFYMVIEAHHTARARRDGMPLPNPFGLNDIGERMGFGRSWPMYPPTPNPYTPPTDPATAGAYTAPPVPPVEPGPWNTQTGQQTYREASWGAPADTYAHVPPIPPVPPMPPYGAAYAAVDPGIPPYAPPYVPPRNRFPGGAIWLIGLGVLFLIGDTGLFNFISGTVCIGILLVGLGGWIFYNKLTETGHGLADDGTPFYRLRLYRALRSSIWLSAIGLMLMLNGFRILRWEHSWPWFLILAGALALLERMTYNNIATAPTMPPVPEPASSAAPTTQSIVPFTRRDEEGR</sequence>
<feature type="transmembrane region" description="Helical" evidence="2">
    <location>
        <begin position="369"/>
        <end position="387"/>
    </location>
</feature>
<keyword evidence="4" id="KW-1185">Reference proteome</keyword>
<reference evidence="3 4" key="1">
    <citation type="submission" date="2017-06" db="EMBL/GenBank/DDBJ databases">
        <authorList>
            <person name="Kim H.J."/>
            <person name="Triplett B.A."/>
        </authorList>
    </citation>
    <scope>NUCLEOTIDE SEQUENCE [LARGE SCALE GENOMIC DNA]</scope>
    <source>
        <strain evidence="3 4">DSM 18704</strain>
    </source>
</reference>
<dbReference type="RefSeq" id="WP_089409528.1">
    <property type="nucleotide sequence ID" value="NZ_FZOU01000006.1"/>
</dbReference>
<evidence type="ECO:0000313" key="3">
    <source>
        <dbReference type="EMBL" id="SNT26960.1"/>
    </source>
</evidence>
<keyword evidence="2" id="KW-0472">Membrane</keyword>